<dbReference type="RefSeq" id="WP_336587063.1">
    <property type="nucleotide sequence ID" value="NZ_JBBAXC010000008.1"/>
</dbReference>
<reference evidence="2 3" key="1">
    <citation type="journal article" date="2018" name="J. Microbiol.">
        <title>Bacillus spongiae sp. nov., isolated from sponge of Jeju Island.</title>
        <authorList>
            <person name="Lee G.E."/>
            <person name="Im W.T."/>
            <person name="Park J.S."/>
        </authorList>
    </citation>
    <scope>NUCLEOTIDE SEQUENCE [LARGE SCALE GENOMIC DNA]</scope>
    <source>
        <strain evidence="2 3">135PIL107-10</strain>
    </source>
</reference>
<comment type="caution">
    <text evidence="2">The sequence shown here is derived from an EMBL/GenBank/DDBJ whole genome shotgun (WGS) entry which is preliminary data.</text>
</comment>
<keyword evidence="1" id="KW-0472">Membrane</keyword>
<feature type="transmembrane region" description="Helical" evidence="1">
    <location>
        <begin position="69"/>
        <end position="88"/>
    </location>
</feature>
<organism evidence="2 3">
    <name type="scientific">Bacillus spongiae</name>
    <dbReference type="NCBI Taxonomy" id="2683610"/>
    <lineage>
        <taxon>Bacteria</taxon>
        <taxon>Bacillati</taxon>
        <taxon>Bacillota</taxon>
        <taxon>Bacilli</taxon>
        <taxon>Bacillales</taxon>
        <taxon>Bacillaceae</taxon>
        <taxon>Bacillus</taxon>
    </lineage>
</organism>
<evidence type="ECO:0000256" key="1">
    <source>
        <dbReference type="SAM" id="Phobius"/>
    </source>
</evidence>
<name>A0ABU8HE34_9BACI</name>
<evidence type="ECO:0008006" key="4">
    <source>
        <dbReference type="Google" id="ProtNLM"/>
    </source>
</evidence>
<keyword evidence="1" id="KW-1133">Transmembrane helix</keyword>
<keyword evidence="1" id="KW-0812">Transmembrane</keyword>
<protein>
    <recommendedName>
        <fullName evidence="4">DUF5668 domain-containing protein</fullName>
    </recommendedName>
</protein>
<evidence type="ECO:0000313" key="2">
    <source>
        <dbReference type="EMBL" id="MEI5907626.1"/>
    </source>
</evidence>
<dbReference type="Proteomes" id="UP001312865">
    <property type="component" value="Unassembled WGS sequence"/>
</dbReference>
<keyword evidence="3" id="KW-1185">Reference proteome</keyword>
<sequence length="311" mass="35075">MRTWRVGTFSMGGSLLFLGILLLLTQILHWETAFILVSWWPVLFIVLGIEILLYLFLSRSEKAFLKYDFLSIIFVGFIGMVGIGLTVVQTTGLLEHVTSSFNNEVATANLPAFNKETGTEIKRIVVDTGDHPLTIETSTDKEISIFGTYRTQYVDRKPLLEEVNDYLFTKIKGDTIFITFKDLPQRNEWTTTFHSLEATLVVPASASLEVESDNAITLKPRKIVSSWNIENSSNVSLDLTKAEDVTVRLRDIQHIEGDEIQWTYPETREGQQESNEVDLEEHRTSATYKIGSGEQSISITDAYSVHATVSP</sequence>
<accession>A0ABU8HE34</accession>
<feature type="transmembrane region" description="Helical" evidence="1">
    <location>
        <begin position="34"/>
        <end position="57"/>
    </location>
</feature>
<proteinExistence type="predicted"/>
<evidence type="ECO:0000313" key="3">
    <source>
        <dbReference type="Proteomes" id="UP001312865"/>
    </source>
</evidence>
<feature type="transmembrane region" description="Helical" evidence="1">
    <location>
        <begin position="7"/>
        <end position="28"/>
    </location>
</feature>
<gene>
    <name evidence="2" type="ORF">WAK64_11220</name>
</gene>
<dbReference type="EMBL" id="JBBAXC010000008">
    <property type="protein sequence ID" value="MEI5907626.1"/>
    <property type="molecule type" value="Genomic_DNA"/>
</dbReference>